<feature type="region of interest" description="Disordered" evidence="6">
    <location>
        <begin position="1"/>
        <end position="124"/>
    </location>
</feature>
<keyword evidence="3 5" id="KW-0493">Microtubule</keyword>
<dbReference type="Gene3D" id="1.20.120.1900">
    <property type="entry name" value="Gamma-tubulin complex, C-terminal domain"/>
    <property type="match status" value="1"/>
</dbReference>
<evidence type="ECO:0000256" key="4">
    <source>
        <dbReference type="ARBA" id="ARBA00023212"/>
    </source>
</evidence>
<dbReference type="PANTHER" id="PTHR19302:SF13">
    <property type="entry name" value="GAMMA-TUBULIN COMPLEX COMPONENT 2"/>
    <property type="match status" value="1"/>
</dbReference>
<dbReference type="InterPro" id="IPR040457">
    <property type="entry name" value="GCP_C"/>
</dbReference>
<feature type="compositionally biased region" description="Polar residues" evidence="6">
    <location>
        <begin position="817"/>
        <end position="836"/>
    </location>
</feature>
<dbReference type="EMBL" id="KZ805300">
    <property type="protein sequence ID" value="PVI08660.1"/>
    <property type="molecule type" value="Genomic_DNA"/>
</dbReference>
<keyword evidence="4 5" id="KW-0206">Cytoskeleton</keyword>
<evidence type="ECO:0000313" key="9">
    <source>
        <dbReference type="EMBL" id="PVI08660.1"/>
    </source>
</evidence>
<evidence type="ECO:0000256" key="6">
    <source>
        <dbReference type="SAM" id="MobiDB-lite"/>
    </source>
</evidence>
<evidence type="ECO:0000256" key="5">
    <source>
        <dbReference type="RuleBase" id="RU363050"/>
    </source>
</evidence>
<dbReference type="PANTHER" id="PTHR19302">
    <property type="entry name" value="GAMMA TUBULIN COMPLEX PROTEIN"/>
    <property type="match status" value="1"/>
</dbReference>
<dbReference type="GO" id="GO:0044732">
    <property type="term" value="C:mitotic spindle pole body"/>
    <property type="evidence" value="ECO:0007669"/>
    <property type="project" value="TreeGrafter"/>
</dbReference>
<feature type="compositionally biased region" description="Basic and acidic residues" evidence="6">
    <location>
        <begin position="59"/>
        <end position="112"/>
    </location>
</feature>
<feature type="compositionally biased region" description="Polar residues" evidence="6">
    <location>
        <begin position="1"/>
        <end position="28"/>
    </location>
</feature>
<dbReference type="GO" id="GO:0007020">
    <property type="term" value="P:microtubule nucleation"/>
    <property type="evidence" value="ECO:0007669"/>
    <property type="project" value="InterPro"/>
</dbReference>
<keyword evidence="2 5" id="KW-0963">Cytoplasm</keyword>
<dbReference type="GO" id="GO:0005874">
    <property type="term" value="C:microtubule"/>
    <property type="evidence" value="ECO:0007669"/>
    <property type="project" value="UniProtKB-KW"/>
</dbReference>
<dbReference type="GO" id="GO:0051321">
    <property type="term" value="P:meiotic cell cycle"/>
    <property type="evidence" value="ECO:0007669"/>
    <property type="project" value="TreeGrafter"/>
</dbReference>
<evidence type="ECO:0000259" key="7">
    <source>
        <dbReference type="Pfam" id="PF04130"/>
    </source>
</evidence>
<dbReference type="GO" id="GO:0000922">
    <property type="term" value="C:spindle pole"/>
    <property type="evidence" value="ECO:0007669"/>
    <property type="project" value="InterPro"/>
</dbReference>
<dbReference type="GO" id="GO:0051225">
    <property type="term" value="P:spindle assembly"/>
    <property type="evidence" value="ECO:0007669"/>
    <property type="project" value="TreeGrafter"/>
</dbReference>
<dbReference type="InterPro" id="IPR007259">
    <property type="entry name" value="GCP"/>
</dbReference>
<feature type="region of interest" description="Disordered" evidence="6">
    <location>
        <begin position="813"/>
        <end position="839"/>
    </location>
</feature>
<dbReference type="STRING" id="97972.A0A2V1EGI7"/>
<evidence type="ECO:0000256" key="2">
    <source>
        <dbReference type="ARBA" id="ARBA00022490"/>
    </source>
</evidence>
<dbReference type="Pfam" id="PF17681">
    <property type="entry name" value="GCP_N_terminal"/>
    <property type="match status" value="1"/>
</dbReference>
<reference evidence="9 10" key="1">
    <citation type="journal article" date="2018" name="Sci. Rep.">
        <title>Comparative genomics provides insights into the lifestyle and reveals functional heterogeneity of dark septate endophytic fungi.</title>
        <authorList>
            <person name="Knapp D.G."/>
            <person name="Nemeth J.B."/>
            <person name="Barry K."/>
            <person name="Hainaut M."/>
            <person name="Henrissat B."/>
            <person name="Johnson J."/>
            <person name="Kuo A."/>
            <person name="Lim J.H.P."/>
            <person name="Lipzen A."/>
            <person name="Nolan M."/>
            <person name="Ohm R.A."/>
            <person name="Tamas L."/>
            <person name="Grigoriev I.V."/>
            <person name="Spatafora J.W."/>
            <person name="Nagy L.G."/>
            <person name="Kovacs G.M."/>
        </authorList>
    </citation>
    <scope>NUCLEOTIDE SEQUENCE [LARGE SCALE GENOMIC DNA]</scope>
    <source>
        <strain evidence="9 10">DSE2036</strain>
    </source>
</reference>
<evidence type="ECO:0000256" key="1">
    <source>
        <dbReference type="ARBA" id="ARBA00010337"/>
    </source>
</evidence>
<gene>
    <name evidence="9" type="ORF">DM02DRAFT_608029</name>
</gene>
<keyword evidence="10" id="KW-1185">Reference proteome</keyword>
<dbReference type="Proteomes" id="UP000244855">
    <property type="component" value="Unassembled WGS sequence"/>
</dbReference>
<dbReference type="InterPro" id="IPR041470">
    <property type="entry name" value="GCP_N"/>
</dbReference>
<sequence length="906" mass="102501">MSTRNPVKGKSSTTTDRRSTNYASSSTRPRVPSGSRERENERRSSATSSYVRNKPAGLVERHTEKREVRERETEIRRTRSPLKHSESRAQPRTKSERSRPDRDRERDRKTPDEPQAPWDPQARLVPHTTAPLASRISIPPLASTAPTTLQPTPLVQLSLEQQEQVIIEDLLFVFMGFEGQYIRFADSYNPHEEKDRLVGPHFRILPGLDPSLRDLTRSMLKMATHYIAVDTCVEVLSREEYGAVNHSLCAAVRRLLKDYLTLMAQLEHQMLTNDSFTLHVLNLHTKQTSHMLFQLYTTGVELLKANGILEDDGSESSEDEDDNLEGILESLREGGNVQLSSKKICKGGSVLGLITRRLATMSGDPAARELLTTLLREASKPYMAMLNEWLHHGGIRDPHSEFLIKEQKSIKRERLDQDYTDEYWEKRYTMRDALVPPQLEGVKDKVLLAGKYLNVVRECGGVDISKTVQDVPSSFDDARFLDNVNSAYDYANSSLFNLLLTTHQLPARLRSLKHYFFLDRSDFFTYFLELGASELKKPAKNVNIGKLQSLLDIVVRQPGSVAAEDPYKEDVKVQINVTGLTNWLMKIVTVTGLDQEAANAGSIFTPAANNAPTITDDSNITGFQALVFDYAMPFPLSLVVSRVTLTRYQLLFRYLLSLRHLETNLVECWGEQGKHTAWKHRSQNPRIELWKRRAWTLRARMLVFVQQLLYYCTAEVIEPNWVALMERLTEEGGERKTRDGQKRTVDELMQDHVDFLATCLKECMLTNSKLLRINNKIMSTCAMFATFTQSLSRYLITGDPELVARANAQAGASSAATNPSSRTPAPLASQRSSKSSPYVYDPQRVDKMFDMLGKYEENFARHLKILLDTLNYLAATETVVFLSLCARLACAGEGGMVSMAVEGFGV</sequence>
<name>A0A2V1EGI7_9PLEO</name>
<evidence type="ECO:0000259" key="8">
    <source>
        <dbReference type="Pfam" id="PF17681"/>
    </source>
</evidence>
<evidence type="ECO:0000313" key="10">
    <source>
        <dbReference type="Proteomes" id="UP000244855"/>
    </source>
</evidence>
<comment type="similarity">
    <text evidence="1 5">Belongs to the TUBGCP family.</text>
</comment>
<protein>
    <recommendedName>
        <fullName evidence="5">Spindle pole body component</fullName>
    </recommendedName>
</protein>
<dbReference type="GO" id="GO:0043015">
    <property type="term" value="F:gamma-tubulin binding"/>
    <property type="evidence" value="ECO:0007669"/>
    <property type="project" value="InterPro"/>
</dbReference>
<dbReference type="Pfam" id="PF04130">
    <property type="entry name" value="GCP_C_terminal"/>
    <property type="match status" value="1"/>
</dbReference>
<dbReference type="GO" id="GO:0000930">
    <property type="term" value="C:gamma-tubulin complex"/>
    <property type="evidence" value="ECO:0007669"/>
    <property type="project" value="TreeGrafter"/>
</dbReference>
<evidence type="ECO:0000256" key="3">
    <source>
        <dbReference type="ARBA" id="ARBA00022701"/>
    </source>
</evidence>
<feature type="compositionally biased region" description="Basic and acidic residues" evidence="6">
    <location>
        <begin position="35"/>
        <end position="44"/>
    </location>
</feature>
<accession>A0A2V1EGI7</accession>
<feature type="domain" description="Gamma tubulin complex component C-terminal" evidence="7">
    <location>
        <begin position="505"/>
        <end position="888"/>
    </location>
</feature>
<dbReference type="OrthoDB" id="2192946at2759"/>
<dbReference type="GO" id="GO:0000278">
    <property type="term" value="P:mitotic cell cycle"/>
    <property type="evidence" value="ECO:0007669"/>
    <property type="project" value="TreeGrafter"/>
</dbReference>
<dbReference type="GO" id="GO:0051011">
    <property type="term" value="F:microtubule minus-end binding"/>
    <property type="evidence" value="ECO:0007669"/>
    <property type="project" value="TreeGrafter"/>
</dbReference>
<dbReference type="AlphaFoldDB" id="A0A2V1EGI7"/>
<proteinExistence type="inferred from homology"/>
<organism evidence="9 10">
    <name type="scientific">Periconia macrospinosa</name>
    <dbReference type="NCBI Taxonomy" id="97972"/>
    <lineage>
        <taxon>Eukaryota</taxon>
        <taxon>Fungi</taxon>
        <taxon>Dikarya</taxon>
        <taxon>Ascomycota</taxon>
        <taxon>Pezizomycotina</taxon>
        <taxon>Dothideomycetes</taxon>
        <taxon>Pleosporomycetidae</taxon>
        <taxon>Pleosporales</taxon>
        <taxon>Massarineae</taxon>
        <taxon>Periconiaceae</taxon>
        <taxon>Periconia</taxon>
    </lineage>
</organism>
<feature type="domain" description="Gamma tubulin complex component protein N-terminal" evidence="8">
    <location>
        <begin position="167"/>
        <end position="500"/>
    </location>
</feature>
<comment type="subcellular location">
    <subcellularLocation>
        <location evidence="5">Cytoplasm</location>
        <location evidence="5">Cytoskeleton</location>
        <location evidence="5">Microtubule organizing center</location>
    </subcellularLocation>
</comment>
<dbReference type="GO" id="GO:0031122">
    <property type="term" value="P:cytoplasmic microtubule organization"/>
    <property type="evidence" value="ECO:0007669"/>
    <property type="project" value="TreeGrafter"/>
</dbReference>
<dbReference type="InterPro" id="IPR042241">
    <property type="entry name" value="GCP_C_sf"/>
</dbReference>